<dbReference type="Proteomes" id="UP000774326">
    <property type="component" value="Unassembled WGS sequence"/>
</dbReference>
<gene>
    <name evidence="2" type="ORF">WICPIJ_007147</name>
</gene>
<reference evidence="2" key="1">
    <citation type="journal article" date="2021" name="Open Biol.">
        <title>Shared evolutionary footprints suggest mitochondrial oxidative damage underlies multiple complex I losses in fungi.</title>
        <authorList>
            <person name="Schikora-Tamarit M.A."/>
            <person name="Marcet-Houben M."/>
            <person name="Nosek J."/>
            <person name="Gabaldon T."/>
        </authorList>
    </citation>
    <scope>NUCLEOTIDE SEQUENCE</scope>
    <source>
        <strain evidence="2">CBS2887</strain>
    </source>
</reference>
<reference evidence="2" key="2">
    <citation type="submission" date="2021-01" db="EMBL/GenBank/DDBJ databases">
        <authorList>
            <person name="Schikora-Tamarit M.A."/>
        </authorList>
    </citation>
    <scope>NUCLEOTIDE SEQUENCE</scope>
    <source>
        <strain evidence="2">CBS2887</strain>
    </source>
</reference>
<keyword evidence="1" id="KW-1133">Transmembrane helix</keyword>
<keyword evidence="1" id="KW-0472">Membrane</keyword>
<proteinExistence type="predicted"/>
<name>A0A9P8Q2C8_WICPI</name>
<evidence type="ECO:0000256" key="1">
    <source>
        <dbReference type="SAM" id="Phobius"/>
    </source>
</evidence>
<accession>A0A9P8Q2C8</accession>
<sequence>MSQSSTTNTKRFPNEINALIIEQIENPRDIEVIGSIPELSELVKELYSLAYVTIASVQALESSCPVTKGLDGKRYGIYNTYEASFSETDTNYIQSLTNDVNRRIVGPNSNKFKNYKFIIYECHTMLDVGSELALILNMIARNGQLRHTPYSIKIFKPCLKDFQKPFTNKDDSLSVKFLDTTSYGIQFKHDDFKNRLQCDVFLEKYPNIRSLDFGDVQVKDLVDVSLKTIDVITWIDERGPSDPFFPIRERSSWKQLRPLDSYNGKCNKSFVNHKTSITDPDLFAKYVSSTRRSQGIDDSIKPSESQLMTYKKSYKLETADKEWTTSVLPMIKEIQSIHEYMTVSFRILHESSDWDYFQHQKLAIARLEHGNMTRSYNEQRFNGFISLAWMTRINTLAIAPVLVYPFIRMCINVYNAESWTAKAFWMFLIFGSHFFFFIDNYYLLLRNLSMPEGGNSLVGRSLRRLLGFKTTAMQ</sequence>
<dbReference type="AlphaFoldDB" id="A0A9P8Q2C8"/>
<protein>
    <submittedName>
        <fullName evidence="2">Uncharacterized protein</fullName>
    </submittedName>
</protein>
<evidence type="ECO:0000313" key="3">
    <source>
        <dbReference type="Proteomes" id="UP000774326"/>
    </source>
</evidence>
<comment type="caution">
    <text evidence="2">The sequence shown here is derived from an EMBL/GenBank/DDBJ whole genome shotgun (WGS) entry which is preliminary data.</text>
</comment>
<organism evidence="2 3">
    <name type="scientific">Wickerhamomyces pijperi</name>
    <name type="common">Yeast</name>
    <name type="synonym">Pichia pijperi</name>
    <dbReference type="NCBI Taxonomy" id="599730"/>
    <lineage>
        <taxon>Eukaryota</taxon>
        <taxon>Fungi</taxon>
        <taxon>Dikarya</taxon>
        <taxon>Ascomycota</taxon>
        <taxon>Saccharomycotina</taxon>
        <taxon>Saccharomycetes</taxon>
        <taxon>Phaffomycetales</taxon>
        <taxon>Wickerhamomycetaceae</taxon>
        <taxon>Wickerhamomyces</taxon>
    </lineage>
</organism>
<dbReference type="EMBL" id="JAEUBG010004183">
    <property type="protein sequence ID" value="KAH3681900.1"/>
    <property type="molecule type" value="Genomic_DNA"/>
</dbReference>
<keyword evidence="3" id="KW-1185">Reference proteome</keyword>
<feature type="transmembrane region" description="Helical" evidence="1">
    <location>
        <begin position="423"/>
        <end position="444"/>
    </location>
</feature>
<keyword evidence="1" id="KW-0812">Transmembrane</keyword>
<feature type="transmembrane region" description="Helical" evidence="1">
    <location>
        <begin position="381"/>
        <end position="403"/>
    </location>
</feature>
<evidence type="ECO:0000313" key="2">
    <source>
        <dbReference type="EMBL" id="KAH3681900.1"/>
    </source>
</evidence>